<dbReference type="InterPro" id="IPR036165">
    <property type="entry name" value="YefM-like_sf"/>
</dbReference>
<dbReference type="Gene3D" id="3.40.1620.10">
    <property type="entry name" value="YefM-like domain"/>
    <property type="match status" value="1"/>
</dbReference>
<name>A0A2P7AT37_9HYPH</name>
<evidence type="ECO:0000256" key="2">
    <source>
        <dbReference type="RuleBase" id="RU362080"/>
    </source>
</evidence>
<dbReference type="Pfam" id="PF02604">
    <property type="entry name" value="PhdYeFM_antitox"/>
    <property type="match status" value="1"/>
</dbReference>
<dbReference type="InterPro" id="IPR006442">
    <property type="entry name" value="Antitoxin_Phd/YefM"/>
</dbReference>
<comment type="function">
    <text evidence="2">Antitoxin component of a type II toxin-antitoxin (TA) system.</text>
</comment>
<keyword evidence="4" id="KW-1185">Reference proteome</keyword>
<organism evidence="3 4">
    <name type="scientific">Phyllobacterium sophorae</name>
    <dbReference type="NCBI Taxonomy" id="1520277"/>
    <lineage>
        <taxon>Bacteria</taxon>
        <taxon>Pseudomonadati</taxon>
        <taxon>Pseudomonadota</taxon>
        <taxon>Alphaproteobacteria</taxon>
        <taxon>Hyphomicrobiales</taxon>
        <taxon>Phyllobacteriaceae</taxon>
        <taxon>Phyllobacterium</taxon>
    </lineage>
</organism>
<dbReference type="PANTHER" id="PTHR35377">
    <property type="entry name" value="ANTITOXIN VAPB49-RELATED-RELATED"/>
    <property type="match status" value="1"/>
</dbReference>
<dbReference type="Proteomes" id="UP000241764">
    <property type="component" value="Unassembled WGS sequence"/>
</dbReference>
<dbReference type="EMBL" id="PGGM01000020">
    <property type="protein sequence ID" value="PSH57386.1"/>
    <property type="molecule type" value="Genomic_DNA"/>
</dbReference>
<dbReference type="RefSeq" id="WP_106667494.1">
    <property type="nucleotide sequence ID" value="NZ_PGGM01000020.1"/>
</dbReference>
<comment type="caution">
    <text evidence="3">The sequence shown here is derived from an EMBL/GenBank/DDBJ whole genome shotgun (WGS) entry which is preliminary data.</text>
</comment>
<proteinExistence type="inferred from homology"/>
<gene>
    <name evidence="3" type="ORF">CU103_28990</name>
</gene>
<protein>
    <recommendedName>
        <fullName evidence="2">Antitoxin</fullName>
    </recommendedName>
</protein>
<comment type="similarity">
    <text evidence="1 2">Belongs to the phD/YefM antitoxin family.</text>
</comment>
<dbReference type="InterPro" id="IPR051416">
    <property type="entry name" value="phD-YefM_TA_antitoxins"/>
</dbReference>
<dbReference type="NCBIfam" id="TIGR01552">
    <property type="entry name" value="phd_fam"/>
    <property type="match status" value="1"/>
</dbReference>
<reference evidence="4" key="1">
    <citation type="submission" date="2017-11" db="EMBL/GenBank/DDBJ databases">
        <authorList>
            <person name="Kuznetsova I."/>
            <person name="Sazanova A."/>
            <person name="Chirak E."/>
            <person name="Safronova V."/>
            <person name="Willems A."/>
        </authorList>
    </citation>
    <scope>NUCLEOTIDE SEQUENCE [LARGE SCALE GENOMIC DNA]</scope>
    <source>
        <strain evidence="4">CCBAU 03422</strain>
    </source>
</reference>
<accession>A0A2P7AT37</accession>
<evidence type="ECO:0000256" key="1">
    <source>
        <dbReference type="ARBA" id="ARBA00009981"/>
    </source>
</evidence>
<sequence>MRTINIHEAKTHLSRLVEQAANGEPFVIAKAGKPIAKVVPLDEPMTNPQRFGFMAGQIRVPADFDSMGRTEIEQLFDGEE</sequence>
<dbReference type="SUPFAM" id="SSF143120">
    <property type="entry name" value="YefM-like"/>
    <property type="match status" value="1"/>
</dbReference>
<dbReference type="OrthoDB" id="9800503at2"/>
<evidence type="ECO:0000313" key="3">
    <source>
        <dbReference type="EMBL" id="PSH57386.1"/>
    </source>
</evidence>
<dbReference type="AlphaFoldDB" id="A0A2P7AT37"/>
<evidence type="ECO:0000313" key="4">
    <source>
        <dbReference type="Proteomes" id="UP000241764"/>
    </source>
</evidence>